<evidence type="ECO:0000256" key="7">
    <source>
        <dbReference type="ARBA" id="ARBA00023242"/>
    </source>
</evidence>
<dbReference type="InterPro" id="IPR042036">
    <property type="entry name" value="RRP8_N"/>
</dbReference>
<dbReference type="OrthoDB" id="10258825at2759"/>
<dbReference type="GO" id="GO:0005730">
    <property type="term" value="C:nucleolus"/>
    <property type="evidence" value="ECO:0007669"/>
    <property type="project" value="UniProtKB-SubCell"/>
</dbReference>
<dbReference type="AlphaFoldDB" id="A0A2R5GGW2"/>
<reference evidence="10 11" key="1">
    <citation type="submission" date="2017-12" db="EMBL/GenBank/DDBJ databases">
        <title>Sequencing, de novo assembly and annotation of complete genome of a new Thraustochytrid species, strain FCC1311.</title>
        <authorList>
            <person name="Sedici K."/>
            <person name="Godart F."/>
            <person name="Aiese Cigliano R."/>
            <person name="Sanseverino W."/>
            <person name="Barakat M."/>
            <person name="Ortet P."/>
            <person name="Marechal E."/>
            <person name="Cagnac O."/>
            <person name="Amato A."/>
        </authorList>
    </citation>
    <scope>NUCLEOTIDE SEQUENCE [LARGE SCALE GENOMIC DNA]</scope>
</reference>
<evidence type="ECO:0000256" key="4">
    <source>
        <dbReference type="ARBA" id="ARBA00022603"/>
    </source>
</evidence>
<evidence type="ECO:0000313" key="11">
    <source>
        <dbReference type="Proteomes" id="UP000241890"/>
    </source>
</evidence>
<comment type="function">
    <text evidence="8">Probable methyltransferase required to silence rDNA.</text>
</comment>
<dbReference type="GO" id="GO:0032259">
    <property type="term" value="P:methylation"/>
    <property type="evidence" value="ECO:0007669"/>
    <property type="project" value="UniProtKB-KW"/>
</dbReference>
<dbReference type="EMBL" id="BEYU01000071">
    <property type="protein sequence ID" value="GBG30127.1"/>
    <property type="molecule type" value="Genomic_DNA"/>
</dbReference>
<dbReference type="GO" id="GO:0006364">
    <property type="term" value="P:rRNA processing"/>
    <property type="evidence" value="ECO:0007669"/>
    <property type="project" value="UniProtKB-UniRule"/>
</dbReference>
<dbReference type="InParanoid" id="A0A2R5GGW2"/>
<keyword evidence="3 8" id="KW-0698">rRNA processing</keyword>
<dbReference type="Gene3D" id="1.10.10.2150">
    <property type="entry name" value="Ribosomal RNA-processing protein 8, N-terminal domain"/>
    <property type="match status" value="1"/>
</dbReference>
<evidence type="ECO:0000256" key="3">
    <source>
        <dbReference type="ARBA" id="ARBA00022552"/>
    </source>
</evidence>
<dbReference type="GO" id="GO:0008168">
    <property type="term" value="F:methyltransferase activity"/>
    <property type="evidence" value="ECO:0007669"/>
    <property type="project" value="UniProtKB-KW"/>
</dbReference>
<evidence type="ECO:0000256" key="5">
    <source>
        <dbReference type="ARBA" id="ARBA00022679"/>
    </source>
</evidence>
<dbReference type="EC" id="2.1.1.-" evidence="8"/>
<dbReference type="Pfam" id="PF05148">
    <property type="entry name" value="Methyltransf_8"/>
    <property type="match status" value="1"/>
</dbReference>
<name>A0A2R5GGW2_9STRA</name>
<evidence type="ECO:0000256" key="8">
    <source>
        <dbReference type="RuleBase" id="RU365074"/>
    </source>
</evidence>
<dbReference type="Proteomes" id="UP000241890">
    <property type="component" value="Unassembled WGS sequence"/>
</dbReference>
<accession>A0A2R5GGW2</accession>
<keyword evidence="5 8" id="KW-0808">Transferase</keyword>
<dbReference type="InterPro" id="IPR029063">
    <property type="entry name" value="SAM-dependent_MTases_sf"/>
</dbReference>
<comment type="caution">
    <text evidence="10">The sequence shown here is derived from an EMBL/GenBank/DDBJ whole genome shotgun (WGS) entry which is preliminary data.</text>
</comment>
<gene>
    <name evidence="10" type="ORF">FCC1311_063472</name>
</gene>
<proteinExistence type="inferred from homology"/>
<organism evidence="10 11">
    <name type="scientific">Hondaea fermentalgiana</name>
    <dbReference type="NCBI Taxonomy" id="2315210"/>
    <lineage>
        <taxon>Eukaryota</taxon>
        <taxon>Sar</taxon>
        <taxon>Stramenopiles</taxon>
        <taxon>Bigyra</taxon>
        <taxon>Labyrinthulomycetes</taxon>
        <taxon>Thraustochytrida</taxon>
        <taxon>Thraustochytriidae</taxon>
        <taxon>Hondaea</taxon>
    </lineage>
</organism>
<evidence type="ECO:0000256" key="9">
    <source>
        <dbReference type="SAM" id="MobiDB-lite"/>
    </source>
</evidence>
<dbReference type="FunCoup" id="A0A2R5GGW2">
    <property type="interactions" value="63"/>
</dbReference>
<dbReference type="InterPro" id="IPR007823">
    <property type="entry name" value="RRP8"/>
</dbReference>
<dbReference type="Gene3D" id="3.40.50.150">
    <property type="entry name" value="Vaccinia Virus protein VP39"/>
    <property type="match status" value="1"/>
</dbReference>
<dbReference type="PANTHER" id="PTHR12787:SF0">
    <property type="entry name" value="RIBOSOMAL RNA-PROCESSING PROTEIN 8"/>
    <property type="match status" value="1"/>
</dbReference>
<feature type="region of interest" description="Disordered" evidence="9">
    <location>
        <begin position="1"/>
        <end position="99"/>
    </location>
</feature>
<comment type="subcellular location">
    <subcellularLocation>
        <location evidence="1 8">Nucleus</location>
        <location evidence="1 8">Nucleolus</location>
    </subcellularLocation>
</comment>
<keyword evidence="6 8" id="KW-0949">S-adenosyl-L-methionine</keyword>
<protein>
    <recommendedName>
        <fullName evidence="8">Ribosomal RNA-processing protein 8</fullName>
        <ecNumber evidence="8">2.1.1.-</ecNumber>
    </recommendedName>
</protein>
<evidence type="ECO:0000256" key="6">
    <source>
        <dbReference type="ARBA" id="ARBA00022691"/>
    </source>
</evidence>
<feature type="compositionally biased region" description="Basic residues" evidence="9">
    <location>
        <begin position="15"/>
        <end position="24"/>
    </location>
</feature>
<evidence type="ECO:0000256" key="2">
    <source>
        <dbReference type="ARBA" id="ARBA00006301"/>
    </source>
</evidence>
<keyword evidence="7 8" id="KW-0539">Nucleus</keyword>
<feature type="compositionally biased region" description="Basic and acidic residues" evidence="9">
    <location>
        <begin position="58"/>
        <end position="68"/>
    </location>
</feature>
<keyword evidence="4 8" id="KW-0489">Methyltransferase</keyword>
<comment type="similarity">
    <text evidence="2 8">Belongs to the methyltransferase superfamily. RRP8 family.</text>
</comment>
<evidence type="ECO:0000256" key="1">
    <source>
        <dbReference type="ARBA" id="ARBA00004604"/>
    </source>
</evidence>
<sequence>MDRPKIARAGGGGGKSRRALRRQRAATGAGAGLAPGAGNGNDSGRAADGGPRHHPKRAREASADGGLREKRRRHESTTGVGARAGTRRDGKKGQAKGIGATSALQSKFKAKLESGQFRWLNEQLYTTSSEEAVRLFKRKPELYEVYHRGFESQVQRWPENPAAMIAREVGDMPEGTIVGDFGCGNALIARTVPHTVHSFDLCETNEHVTVASSADVPLEDASLDVAVFSLSLMGTDYQRFLLEARRTLKVGGTLIVAEVKSRFCSAAKGAADSARDMERGIASFKRVLKKLGFRLINEEIDNRMFVLFRFRKAAMLGGSAQEAELARRIKARGFLEENEGVLKSCVYKKR</sequence>
<keyword evidence="11" id="KW-1185">Reference proteome</keyword>
<dbReference type="PANTHER" id="PTHR12787">
    <property type="entry name" value="RIBOSOMAL RNA-PROCESSING PROTEIN 8"/>
    <property type="match status" value="1"/>
</dbReference>
<feature type="compositionally biased region" description="Gly residues" evidence="9">
    <location>
        <begin position="29"/>
        <end position="41"/>
    </location>
</feature>
<dbReference type="FunFam" id="1.10.10.2150:FF:000001">
    <property type="entry name" value="Ribosomal RNA-processing protein 8"/>
    <property type="match status" value="1"/>
</dbReference>
<dbReference type="SUPFAM" id="SSF53335">
    <property type="entry name" value="S-adenosyl-L-methionine-dependent methyltransferases"/>
    <property type="match status" value="1"/>
</dbReference>
<evidence type="ECO:0000313" key="10">
    <source>
        <dbReference type="EMBL" id="GBG30127.1"/>
    </source>
</evidence>